<evidence type="ECO:0000313" key="2">
    <source>
        <dbReference type="EMBL" id="KAK1931954.1"/>
    </source>
</evidence>
<dbReference type="AlphaFoldDB" id="A0AAD9G4K0"/>
<evidence type="ECO:0000313" key="3">
    <source>
        <dbReference type="Proteomes" id="UP001259832"/>
    </source>
</evidence>
<feature type="transmembrane region" description="Helical" evidence="1">
    <location>
        <begin position="44"/>
        <end position="67"/>
    </location>
</feature>
<sequence>MALLKVLARVGASCAPATNWNVRSLRRSALPSAIRLPEQPTIRFNIIVGVMISPVSSVSAVVAPALVLTPSTTASRYPCGSPHTNAME</sequence>
<proteinExistence type="predicted"/>
<dbReference type="Proteomes" id="UP001259832">
    <property type="component" value="Unassembled WGS sequence"/>
</dbReference>
<keyword evidence="1" id="KW-0472">Membrane</keyword>
<organism evidence="2 3">
    <name type="scientific">Phytophthora citrophthora</name>
    <dbReference type="NCBI Taxonomy" id="4793"/>
    <lineage>
        <taxon>Eukaryota</taxon>
        <taxon>Sar</taxon>
        <taxon>Stramenopiles</taxon>
        <taxon>Oomycota</taxon>
        <taxon>Peronosporomycetes</taxon>
        <taxon>Peronosporales</taxon>
        <taxon>Peronosporaceae</taxon>
        <taxon>Phytophthora</taxon>
    </lineage>
</organism>
<accession>A0AAD9G4K0</accession>
<evidence type="ECO:0000256" key="1">
    <source>
        <dbReference type="SAM" id="Phobius"/>
    </source>
</evidence>
<dbReference type="EMBL" id="JASMQC010000031">
    <property type="protein sequence ID" value="KAK1931954.1"/>
    <property type="molecule type" value="Genomic_DNA"/>
</dbReference>
<protein>
    <submittedName>
        <fullName evidence="2">Uncharacterized protein</fullName>
    </submittedName>
</protein>
<name>A0AAD9G4K0_9STRA</name>
<keyword evidence="1" id="KW-1133">Transmembrane helix</keyword>
<comment type="caution">
    <text evidence="2">The sequence shown here is derived from an EMBL/GenBank/DDBJ whole genome shotgun (WGS) entry which is preliminary data.</text>
</comment>
<keyword evidence="3" id="KW-1185">Reference proteome</keyword>
<reference evidence="2" key="1">
    <citation type="submission" date="2023-08" db="EMBL/GenBank/DDBJ databases">
        <title>Reference Genome Resource for the Citrus Pathogen Phytophthora citrophthora.</title>
        <authorList>
            <person name="Moller H."/>
            <person name="Coetzee B."/>
            <person name="Rose L.J."/>
            <person name="Van Niekerk J.M."/>
        </authorList>
    </citation>
    <scope>NUCLEOTIDE SEQUENCE</scope>
    <source>
        <strain evidence="2">STE-U-9442</strain>
    </source>
</reference>
<keyword evidence="1" id="KW-0812">Transmembrane</keyword>
<gene>
    <name evidence="2" type="ORF">P3T76_012454</name>
</gene>